<feature type="compositionally biased region" description="Basic residues" evidence="7">
    <location>
        <begin position="283"/>
        <end position="293"/>
    </location>
</feature>
<evidence type="ECO:0000256" key="6">
    <source>
        <dbReference type="ARBA" id="ARBA00023242"/>
    </source>
</evidence>
<dbReference type="SMART" id="SM01115">
    <property type="entry name" value="cwf21"/>
    <property type="match status" value="1"/>
</dbReference>
<feature type="region of interest" description="Disordered" evidence="7">
    <location>
        <begin position="164"/>
        <end position="229"/>
    </location>
</feature>
<evidence type="ECO:0000256" key="5">
    <source>
        <dbReference type="ARBA" id="ARBA00023187"/>
    </source>
</evidence>
<feature type="compositionally biased region" description="Basic and acidic residues" evidence="7">
    <location>
        <begin position="199"/>
        <end position="215"/>
    </location>
</feature>
<sequence length="413" mass="48222">MYNGVGLRTVRGSGTSGHVQKNLSAYIPKQWERKDNKDGINLKSEPRIPRKARHDPGLIEHEKLRKMELEILQFTEEQESKGLKGADLEEALDRKREELASSLRKNSNFNRNHEENHSSFDSRKKIGFVSSQFGDDVDKLDSNQLSRLKEEELKIFRSALGLDKPTRGRHKQRYNDRRNRNGTTFRNEINNEDWENEQEGERNERREGDSSKRSDIFTQEVGNRENLGQRNFENLKRDFGNYNKYNQHNIDEFEDASKDRLRRKLGLQSQINLRSYFESPPKSRSRSHSHSHSCSHSYSNSNFSPHSYSNSRSYSNSPSNSKSKSNLHSRSGSNSYSKFRNSYFNNYKQKSSKKKIKREAYSSSARNLAELDSLERKKKHRYRKPRRSRSPSAVSRYRSFSRSLSPQQLAPAG</sequence>
<dbReference type="OrthoDB" id="10267305at2759"/>
<dbReference type="GO" id="GO:0006397">
    <property type="term" value="P:mRNA processing"/>
    <property type="evidence" value="ECO:0007669"/>
    <property type="project" value="UniProtKB-KW"/>
</dbReference>
<evidence type="ECO:0000313" key="9">
    <source>
        <dbReference type="EMBL" id="POM84120.1"/>
    </source>
</evidence>
<feature type="region of interest" description="Disordered" evidence="7">
    <location>
        <begin position="273"/>
        <end position="413"/>
    </location>
</feature>
<proteinExistence type="inferred from homology"/>
<evidence type="ECO:0000256" key="4">
    <source>
        <dbReference type="ARBA" id="ARBA00022728"/>
    </source>
</evidence>
<feature type="compositionally biased region" description="Low complexity" evidence="7">
    <location>
        <begin position="294"/>
        <end position="337"/>
    </location>
</feature>
<evidence type="ECO:0000256" key="1">
    <source>
        <dbReference type="ARBA" id="ARBA00004123"/>
    </source>
</evidence>
<feature type="region of interest" description="Disordered" evidence="7">
    <location>
        <begin position="103"/>
        <end position="123"/>
    </location>
</feature>
<dbReference type="Proteomes" id="UP000236928">
    <property type="component" value="Unassembled WGS sequence"/>
</dbReference>
<dbReference type="VEuPathDB" id="CryptoDB:CmeUKMEL1_10805"/>
<comment type="subcellular location">
    <subcellularLocation>
        <location evidence="1">Nucleus</location>
    </subcellularLocation>
</comment>
<dbReference type="PANTHER" id="PTHR36562:SF5">
    <property type="entry name" value="SERINE_ARGININE REPETITIVE MATRIX 2"/>
    <property type="match status" value="1"/>
</dbReference>
<dbReference type="EMBL" id="JIBK01000039">
    <property type="protein sequence ID" value="POM84120.1"/>
    <property type="molecule type" value="Genomic_DNA"/>
</dbReference>
<dbReference type="InterPro" id="IPR051372">
    <property type="entry name" value="CWC21"/>
</dbReference>
<gene>
    <name evidence="9" type="ORF">CmeUKMEL1_10805</name>
</gene>
<dbReference type="PANTHER" id="PTHR36562">
    <property type="entry name" value="SERINE/ARGININE REPETITIVE MATRIX 2"/>
    <property type="match status" value="1"/>
</dbReference>
<reference evidence="9 10" key="1">
    <citation type="submission" date="2014-04" db="EMBL/GenBank/DDBJ databases">
        <title>Comparative Genomics of Cryptosporidium Species.</title>
        <authorList>
            <person name="Silva J.C."/>
            <person name="Su Q."/>
            <person name="Chalmers R."/>
            <person name="Chibucos M.C."/>
            <person name="Elwin K."/>
            <person name="Godinez A."/>
            <person name="Guo F."/>
            <person name="Huynh K."/>
            <person name="Orvis J."/>
            <person name="Ott S."/>
            <person name="Sadzewicz L."/>
            <person name="Sengamalay N."/>
            <person name="Shetty A."/>
            <person name="Sun M."/>
            <person name="Tallon L."/>
            <person name="Xiao L."/>
            <person name="Zhang H."/>
            <person name="Fraser C.M."/>
            <person name="Zhu G."/>
            <person name="Kissinger J."/>
            <person name="Widmer G."/>
        </authorList>
    </citation>
    <scope>NUCLEOTIDE SEQUENCE [LARGE SCALE GENOMIC DNA]</scope>
    <source>
        <strain evidence="9 10">UKMEL1</strain>
    </source>
</reference>
<comment type="caution">
    <text evidence="9">The sequence shown here is derived from an EMBL/GenBank/DDBJ whole genome shotgun (WGS) entry which is preliminary data.</text>
</comment>
<feature type="compositionally biased region" description="Basic and acidic residues" evidence="7">
    <location>
        <begin position="111"/>
        <end position="123"/>
    </location>
</feature>
<feature type="compositionally biased region" description="Polar residues" evidence="7">
    <location>
        <begin position="216"/>
        <end position="229"/>
    </location>
</feature>
<feature type="compositionally biased region" description="Polar residues" evidence="7">
    <location>
        <begin position="338"/>
        <end position="347"/>
    </location>
</feature>
<dbReference type="AlphaFoldDB" id="A0A2P4Z2A9"/>
<feature type="domain" description="CWF21" evidence="8">
    <location>
        <begin position="59"/>
        <end position="104"/>
    </location>
</feature>
<evidence type="ECO:0000256" key="7">
    <source>
        <dbReference type="SAM" id="MobiDB-lite"/>
    </source>
</evidence>
<keyword evidence="3" id="KW-0507">mRNA processing</keyword>
<comment type="similarity">
    <text evidence="2">Belongs to the CWC21 family.</text>
</comment>
<name>A0A2P4Z2A9_9CRYT</name>
<feature type="compositionally biased region" description="Polar residues" evidence="7">
    <location>
        <begin position="400"/>
        <end position="413"/>
    </location>
</feature>
<keyword evidence="6" id="KW-0539">Nucleus</keyword>
<evidence type="ECO:0000259" key="8">
    <source>
        <dbReference type="SMART" id="SM01115"/>
    </source>
</evidence>
<keyword evidence="4" id="KW-0747">Spliceosome</keyword>
<evidence type="ECO:0000256" key="2">
    <source>
        <dbReference type="ARBA" id="ARBA00005954"/>
    </source>
</evidence>
<keyword evidence="5" id="KW-0508">mRNA splicing</keyword>
<evidence type="ECO:0000256" key="3">
    <source>
        <dbReference type="ARBA" id="ARBA00022664"/>
    </source>
</evidence>
<feature type="compositionally biased region" description="Basic residues" evidence="7">
    <location>
        <begin position="376"/>
        <end position="389"/>
    </location>
</feature>
<protein>
    <submittedName>
        <fullName evidence="9">Cwf21 domain protein</fullName>
    </submittedName>
</protein>
<organism evidence="9 10">
    <name type="scientific">Cryptosporidium meleagridis</name>
    <dbReference type="NCBI Taxonomy" id="93969"/>
    <lineage>
        <taxon>Eukaryota</taxon>
        <taxon>Sar</taxon>
        <taxon>Alveolata</taxon>
        <taxon>Apicomplexa</taxon>
        <taxon>Conoidasida</taxon>
        <taxon>Coccidia</taxon>
        <taxon>Eucoccidiorida</taxon>
        <taxon>Eimeriorina</taxon>
        <taxon>Cryptosporidiidae</taxon>
        <taxon>Cryptosporidium</taxon>
    </lineage>
</organism>
<dbReference type="GO" id="GO:0008380">
    <property type="term" value="P:RNA splicing"/>
    <property type="evidence" value="ECO:0007669"/>
    <property type="project" value="UniProtKB-KW"/>
</dbReference>
<accession>A0A2P4Z2A9</accession>
<dbReference type="GO" id="GO:0005681">
    <property type="term" value="C:spliceosomal complex"/>
    <property type="evidence" value="ECO:0007669"/>
    <property type="project" value="UniProtKB-KW"/>
</dbReference>
<dbReference type="InterPro" id="IPR013170">
    <property type="entry name" value="mRNA_splic_Cwf21_dom"/>
</dbReference>
<evidence type="ECO:0000313" key="10">
    <source>
        <dbReference type="Proteomes" id="UP000236928"/>
    </source>
</evidence>
<keyword evidence="10" id="KW-1185">Reference proteome</keyword>